<evidence type="ECO:0000259" key="4">
    <source>
        <dbReference type="SMART" id="SM00990"/>
    </source>
</evidence>
<dbReference type="GO" id="GO:0003676">
    <property type="term" value="F:nucleic acid binding"/>
    <property type="evidence" value="ECO:0007669"/>
    <property type="project" value="InterPro"/>
</dbReference>
<proteinExistence type="predicted"/>
<dbReference type="InterPro" id="IPR011856">
    <property type="entry name" value="tRNA_endonuc-like_dom_sf"/>
</dbReference>
<evidence type="ECO:0000256" key="1">
    <source>
        <dbReference type="ARBA" id="ARBA00001946"/>
    </source>
</evidence>
<evidence type="ECO:0000256" key="3">
    <source>
        <dbReference type="ARBA" id="ARBA00022801"/>
    </source>
</evidence>
<keyword evidence="3" id="KW-0378">Hydrolase</keyword>
<comment type="cofactor">
    <cofactor evidence="1">
        <name>Mg(2+)</name>
        <dbReference type="ChEBI" id="CHEBI:18420"/>
    </cofactor>
</comment>
<evidence type="ECO:0000313" key="5">
    <source>
        <dbReference type="EMBL" id="KKK89499.1"/>
    </source>
</evidence>
<keyword evidence="2" id="KW-0540">Nuclease</keyword>
<dbReference type="AlphaFoldDB" id="A0A0F9BFT3"/>
<organism evidence="5">
    <name type="scientific">marine sediment metagenome</name>
    <dbReference type="NCBI Taxonomy" id="412755"/>
    <lineage>
        <taxon>unclassified sequences</taxon>
        <taxon>metagenomes</taxon>
        <taxon>ecological metagenomes</taxon>
    </lineage>
</organism>
<protein>
    <recommendedName>
        <fullName evidence="4">VRR-NUC domain-containing protein</fullName>
    </recommendedName>
</protein>
<comment type="caution">
    <text evidence="5">The sequence shown here is derived from an EMBL/GenBank/DDBJ whole genome shotgun (WGS) entry which is preliminary data.</text>
</comment>
<dbReference type="Gene3D" id="3.40.1350.10">
    <property type="match status" value="1"/>
</dbReference>
<accession>A0A0F9BFT3</accession>
<gene>
    <name evidence="5" type="ORF">LCGC14_2732490</name>
</gene>
<dbReference type="InterPro" id="IPR014883">
    <property type="entry name" value="VRR_NUC"/>
</dbReference>
<reference evidence="5" key="1">
    <citation type="journal article" date="2015" name="Nature">
        <title>Complex archaea that bridge the gap between prokaryotes and eukaryotes.</title>
        <authorList>
            <person name="Spang A."/>
            <person name="Saw J.H."/>
            <person name="Jorgensen S.L."/>
            <person name="Zaremba-Niedzwiedzka K."/>
            <person name="Martijn J."/>
            <person name="Lind A.E."/>
            <person name="van Eijk R."/>
            <person name="Schleper C."/>
            <person name="Guy L."/>
            <person name="Ettema T.J."/>
        </authorList>
    </citation>
    <scope>NUCLEOTIDE SEQUENCE</scope>
</reference>
<feature type="domain" description="VRR-NUC" evidence="4">
    <location>
        <begin position="1"/>
        <end position="99"/>
    </location>
</feature>
<dbReference type="Pfam" id="PF08774">
    <property type="entry name" value="VRR_NUC"/>
    <property type="match status" value="1"/>
</dbReference>
<dbReference type="GO" id="GO:0004518">
    <property type="term" value="F:nuclease activity"/>
    <property type="evidence" value="ECO:0007669"/>
    <property type="project" value="UniProtKB-KW"/>
</dbReference>
<dbReference type="SMART" id="SM00990">
    <property type="entry name" value="VRR_NUC"/>
    <property type="match status" value="1"/>
</dbReference>
<dbReference type="EMBL" id="LAZR01049501">
    <property type="protein sequence ID" value="KKK89499.1"/>
    <property type="molecule type" value="Genomic_DNA"/>
</dbReference>
<name>A0A0F9BFT3_9ZZZZ</name>
<dbReference type="GO" id="GO:0016788">
    <property type="term" value="F:hydrolase activity, acting on ester bonds"/>
    <property type="evidence" value="ECO:0007669"/>
    <property type="project" value="InterPro"/>
</dbReference>
<sequence>MKEADLKRTVQEYLDWGQNQGRWLYLRLNAGNFIEVRGNTRRRVMGCQPGTSDFVVITNISTSFIELKSEKGKQSETQKEFQAKVEELGCYYFIIRSIEKLMEVLE</sequence>
<evidence type="ECO:0000256" key="2">
    <source>
        <dbReference type="ARBA" id="ARBA00022722"/>
    </source>
</evidence>